<proteinExistence type="predicted"/>
<organism evidence="1 2">
    <name type="scientific">Trichonephila clavata</name>
    <name type="common">Joro spider</name>
    <name type="synonym">Nephila clavata</name>
    <dbReference type="NCBI Taxonomy" id="2740835"/>
    <lineage>
        <taxon>Eukaryota</taxon>
        <taxon>Metazoa</taxon>
        <taxon>Ecdysozoa</taxon>
        <taxon>Arthropoda</taxon>
        <taxon>Chelicerata</taxon>
        <taxon>Arachnida</taxon>
        <taxon>Araneae</taxon>
        <taxon>Araneomorphae</taxon>
        <taxon>Entelegynae</taxon>
        <taxon>Araneoidea</taxon>
        <taxon>Nephilidae</taxon>
        <taxon>Trichonephila</taxon>
    </lineage>
</organism>
<dbReference type="AlphaFoldDB" id="A0A8X6L976"/>
<dbReference type="Proteomes" id="UP000887116">
    <property type="component" value="Unassembled WGS sequence"/>
</dbReference>
<gene>
    <name evidence="1" type="ORF">TNCT_541981</name>
</gene>
<sequence length="191" mass="20496">MAAREEKRGLVVCFFAGNLNPSSSTVALLRVFLLTSELETLLALMKVLFSAGAAAFFCFEMTLATILSRATWFGGTLKSGTFRESPMAISLFRIHLGIDSVLFSDGWYDSDLASAGCISCSEFEQLRYSLSLSAAALSAINSSVGRSLGYTGGDLPLSLEGAASSNPGLCSMIKRMSVSQFQVIIRWEKSV</sequence>
<dbReference type="EMBL" id="BMAO01034962">
    <property type="protein sequence ID" value="GFR00162.1"/>
    <property type="molecule type" value="Genomic_DNA"/>
</dbReference>
<evidence type="ECO:0000313" key="2">
    <source>
        <dbReference type="Proteomes" id="UP000887116"/>
    </source>
</evidence>
<evidence type="ECO:0000313" key="1">
    <source>
        <dbReference type="EMBL" id="GFR00162.1"/>
    </source>
</evidence>
<reference evidence="1" key="1">
    <citation type="submission" date="2020-07" db="EMBL/GenBank/DDBJ databases">
        <title>Multicomponent nature underlies the extraordinary mechanical properties of spider dragline silk.</title>
        <authorList>
            <person name="Kono N."/>
            <person name="Nakamura H."/>
            <person name="Mori M."/>
            <person name="Yoshida Y."/>
            <person name="Ohtoshi R."/>
            <person name="Malay A.D."/>
            <person name="Moran D.A.P."/>
            <person name="Tomita M."/>
            <person name="Numata K."/>
            <person name="Arakawa K."/>
        </authorList>
    </citation>
    <scope>NUCLEOTIDE SEQUENCE</scope>
</reference>
<keyword evidence="2" id="KW-1185">Reference proteome</keyword>
<accession>A0A8X6L976</accession>
<name>A0A8X6L976_TRICU</name>
<protein>
    <submittedName>
        <fullName evidence="1">Uncharacterized protein</fullName>
    </submittedName>
</protein>
<comment type="caution">
    <text evidence="1">The sequence shown here is derived from an EMBL/GenBank/DDBJ whole genome shotgun (WGS) entry which is preliminary data.</text>
</comment>